<evidence type="ECO:0000313" key="5">
    <source>
        <dbReference type="Proteomes" id="UP000317494"/>
    </source>
</evidence>
<name>A0A507C646_9FUNG</name>
<feature type="region of interest" description="Disordered" evidence="1">
    <location>
        <begin position="1"/>
        <end position="32"/>
    </location>
</feature>
<dbReference type="SMART" id="SM00443">
    <property type="entry name" value="G_patch"/>
    <property type="match status" value="1"/>
</dbReference>
<keyword evidence="5" id="KW-1185">Reference proteome</keyword>
<dbReference type="OrthoDB" id="29523at2759"/>
<sequence length="190" mass="21129">MGLSEKKKKHRYGPNPQGSRWFQDKTKKGQKMLEKMGWKEGSGLGANEDGIKEHISVKFKSDRIGIGADKRSSENWLENTFAYSELLASLNKKMESGAIASGTDDAVEKSLQAGTTETEDAITESTKAESGRLYHRKKFLRNKTVSKYQAADLCCILGEKLAVATKQDQIKAPPASDMMPPYRSESDDYL</sequence>
<dbReference type="PROSITE" id="PS50174">
    <property type="entry name" value="G_PATCH"/>
    <property type="match status" value="1"/>
</dbReference>
<feature type="compositionally biased region" description="Basic residues" evidence="1">
    <location>
        <begin position="1"/>
        <end position="12"/>
    </location>
</feature>
<proteinExistence type="predicted"/>
<dbReference type="STRING" id="286115.A0A507C646"/>
<dbReference type="EMBL" id="QEAN01000532">
    <property type="protein sequence ID" value="TPX33534.1"/>
    <property type="molecule type" value="Genomic_DNA"/>
</dbReference>
<dbReference type="InterPro" id="IPR050656">
    <property type="entry name" value="PINX1"/>
</dbReference>
<dbReference type="GO" id="GO:0005730">
    <property type="term" value="C:nucleolus"/>
    <property type="evidence" value="ECO:0007669"/>
    <property type="project" value="TreeGrafter"/>
</dbReference>
<dbReference type="Pfam" id="PF01585">
    <property type="entry name" value="G-patch"/>
    <property type="match status" value="1"/>
</dbReference>
<reference evidence="5 6" key="1">
    <citation type="journal article" date="2019" name="Sci. Rep.">
        <title>Comparative genomics of chytrid fungi reveal insights into the obligate biotrophic and pathogenic lifestyle of Synchytrium endobioticum.</title>
        <authorList>
            <person name="van de Vossenberg B.T.L.H."/>
            <person name="Warris S."/>
            <person name="Nguyen H.D.T."/>
            <person name="van Gent-Pelzer M.P.E."/>
            <person name="Joly D.L."/>
            <person name="van de Geest H.C."/>
            <person name="Bonants P.J.M."/>
            <person name="Smith D.S."/>
            <person name="Levesque C.A."/>
            <person name="van der Lee T.A.J."/>
        </authorList>
    </citation>
    <scope>NUCLEOTIDE SEQUENCE [LARGE SCALE GENOMIC DNA]</scope>
    <source>
        <strain evidence="4 6">LEV6574</strain>
        <strain evidence="3 5">MB42</strain>
    </source>
</reference>
<dbReference type="AlphaFoldDB" id="A0A507C646"/>
<organism evidence="3 5">
    <name type="scientific">Synchytrium endobioticum</name>
    <dbReference type="NCBI Taxonomy" id="286115"/>
    <lineage>
        <taxon>Eukaryota</taxon>
        <taxon>Fungi</taxon>
        <taxon>Fungi incertae sedis</taxon>
        <taxon>Chytridiomycota</taxon>
        <taxon>Chytridiomycota incertae sedis</taxon>
        <taxon>Chytridiomycetes</taxon>
        <taxon>Synchytriales</taxon>
        <taxon>Synchytriaceae</taxon>
        <taxon>Synchytrium</taxon>
    </lineage>
</organism>
<evidence type="ECO:0000313" key="6">
    <source>
        <dbReference type="Proteomes" id="UP000320475"/>
    </source>
</evidence>
<dbReference type="Proteomes" id="UP000317494">
    <property type="component" value="Unassembled WGS sequence"/>
</dbReference>
<dbReference type="PANTHER" id="PTHR23149">
    <property type="entry name" value="G PATCH DOMAIN CONTAINING PROTEIN"/>
    <property type="match status" value="1"/>
</dbReference>
<evidence type="ECO:0000256" key="1">
    <source>
        <dbReference type="SAM" id="MobiDB-lite"/>
    </source>
</evidence>
<evidence type="ECO:0000313" key="3">
    <source>
        <dbReference type="EMBL" id="TPX33534.1"/>
    </source>
</evidence>
<dbReference type="GO" id="GO:0003676">
    <property type="term" value="F:nucleic acid binding"/>
    <property type="evidence" value="ECO:0007669"/>
    <property type="project" value="InterPro"/>
</dbReference>
<feature type="domain" description="G-patch" evidence="2">
    <location>
        <begin position="25"/>
        <end position="71"/>
    </location>
</feature>
<dbReference type="VEuPathDB" id="FungiDB:SeMB42_g07465"/>
<accession>A0A507C646</accession>
<protein>
    <recommendedName>
        <fullName evidence="2">G-patch domain-containing protein</fullName>
    </recommendedName>
</protein>
<evidence type="ECO:0000313" key="4">
    <source>
        <dbReference type="EMBL" id="TPX40134.1"/>
    </source>
</evidence>
<gene>
    <name evidence="4" type="ORF">SeLEV6574_g06766</name>
    <name evidence="3" type="ORF">SeMB42_g07465</name>
</gene>
<dbReference type="Proteomes" id="UP000320475">
    <property type="component" value="Unassembled WGS sequence"/>
</dbReference>
<feature type="compositionally biased region" description="Basic and acidic residues" evidence="1">
    <location>
        <begin position="22"/>
        <end position="32"/>
    </location>
</feature>
<evidence type="ECO:0000259" key="2">
    <source>
        <dbReference type="PROSITE" id="PS50174"/>
    </source>
</evidence>
<dbReference type="InterPro" id="IPR000467">
    <property type="entry name" value="G_patch_dom"/>
</dbReference>
<dbReference type="PANTHER" id="PTHR23149:SF9">
    <property type="entry name" value="G PATCH DOMAIN-CONTAINING PROTEIN 4"/>
    <property type="match status" value="1"/>
</dbReference>
<dbReference type="EMBL" id="QEAM01000410">
    <property type="protein sequence ID" value="TPX40134.1"/>
    <property type="molecule type" value="Genomic_DNA"/>
</dbReference>
<feature type="region of interest" description="Disordered" evidence="1">
    <location>
        <begin position="167"/>
        <end position="190"/>
    </location>
</feature>
<feature type="region of interest" description="Disordered" evidence="1">
    <location>
        <begin position="109"/>
        <end position="130"/>
    </location>
</feature>
<comment type="caution">
    <text evidence="3">The sequence shown here is derived from an EMBL/GenBank/DDBJ whole genome shotgun (WGS) entry which is preliminary data.</text>
</comment>